<dbReference type="Gene3D" id="3.40.50.10540">
    <property type="entry name" value="Crotonobetainyl-coa:carnitine coa-transferase, domain 1"/>
    <property type="match status" value="1"/>
</dbReference>
<keyword evidence="1" id="KW-0808">Transferase</keyword>
<dbReference type="SUPFAM" id="SSF89796">
    <property type="entry name" value="CoA-transferase family III (CaiB/BaiF)"/>
    <property type="match status" value="1"/>
</dbReference>
<dbReference type="InterPro" id="IPR023606">
    <property type="entry name" value="CoA-Trfase_III_dom_1_sf"/>
</dbReference>
<organism evidence="2 3">
    <name type="scientific">Mesorhizobium plurifarium</name>
    <dbReference type="NCBI Taxonomy" id="69974"/>
    <lineage>
        <taxon>Bacteria</taxon>
        <taxon>Pseudomonadati</taxon>
        <taxon>Pseudomonadota</taxon>
        <taxon>Alphaproteobacteria</taxon>
        <taxon>Hyphomicrobiales</taxon>
        <taxon>Phyllobacteriaceae</taxon>
        <taxon>Mesorhizobium</taxon>
    </lineage>
</organism>
<dbReference type="Proteomes" id="UP000182888">
    <property type="component" value="Unassembled WGS sequence"/>
</dbReference>
<sequence length="408" mass="43543">MLRKSLKDVRVADFSQIGAGPTCSMFLGDLGADVIKVEPPSGDIGRGLGPPWVADNVSSVFVAFNRNKRSICIDLKSEQGLRAARRLVRSCDVLIESFRPGVMDKLGLGYGEVSTDNPGIVYCSVSAYGSTGQAARLGGVDGIVQAESGLMSLLGGEGQPPSKVQAPVVDVTTGYVATIAVMAQLYQRQAAGSGGYLDVSMLGAAVALQQSSLTGFLGDGELPGRLGSAAPYSAPNEAFPASDGWIMVAAYQGGRWERLCEILERTDLVQDPRFENSALRVRNRQAMRTELGDAFSRHPCAYWLERLMARDILCSKVCDYADLIENPAVAHLELITSLTDDLGRSHRVPGFPVNSRESQSLPHRAPPRLGQHTLEVLSELDFTAAEAAAFVTTGAVVADRTARPTETA</sequence>
<dbReference type="InterPro" id="IPR044855">
    <property type="entry name" value="CoA-Trfase_III_dom3_sf"/>
</dbReference>
<dbReference type="PANTHER" id="PTHR48207">
    <property type="entry name" value="SUCCINATE--HYDROXYMETHYLGLUTARATE COA-TRANSFERASE"/>
    <property type="match status" value="1"/>
</dbReference>
<dbReference type="GO" id="GO:0008410">
    <property type="term" value="F:CoA-transferase activity"/>
    <property type="evidence" value="ECO:0007669"/>
    <property type="project" value="TreeGrafter"/>
</dbReference>
<evidence type="ECO:0000313" key="2">
    <source>
        <dbReference type="EMBL" id="CDX58847.1"/>
    </source>
</evidence>
<proteinExistence type="predicted"/>
<gene>
    <name evidence="2" type="ORF">MPL1032_240285</name>
</gene>
<dbReference type="Gene3D" id="3.30.1540.10">
    <property type="entry name" value="formyl-coa transferase, domain 3"/>
    <property type="match status" value="1"/>
</dbReference>
<name>A0A0K2W0U2_MESPL</name>
<dbReference type="AlphaFoldDB" id="A0A0K2W0U2"/>
<dbReference type="EMBL" id="CCND01000017">
    <property type="protein sequence ID" value="CDX58847.1"/>
    <property type="molecule type" value="Genomic_DNA"/>
</dbReference>
<evidence type="ECO:0000256" key="1">
    <source>
        <dbReference type="ARBA" id="ARBA00022679"/>
    </source>
</evidence>
<accession>A0A0K2W0U2</accession>
<protein>
    <recommendedName>
        <fullName evidence="4">L-carnitine dehydratase/bile acid-inducible protein F</fullName>
    </recommendedName>
</protein>
<evidence type="ECO:0000313" key="3">
    <source>
        <dbReference type="Proteomes" id="UP000182888"/>
    </source>
</evidence>
<dbReference type="Pfam" id="PF02515">
    <property type="entry name" value="CoA_transf_3"/>
    <property type="match status" value="1"/>
</dbReference>
<reference evidence="3" key="1">
    <citation type="submission" date="2014-08" db="EMBL/GenBank/DDBJ databases">
        <authorList>
            <person name="Edwards T."/>
        </authorList>
    </citation>
    <scope>NUCLEOTIDE SEQUENCE [LARGE SCALE GENOMIC DNA]</scope>
</reference>
<dbReference type="PANTHER" id="PTHR48207:SF3">
    <property type="entry name" value="SUCCINATE--HYDROXYMETHYLGLUTARATE COA-TRANSFERASE"/>
    <property type="match status" value="1"/>
</dbReference>
<evidence type="ECO:0008006" key="4">
    <source>
        <dbReference type="Google" id="ProtNLM"/>
    </source>
</evidence>
<dbReference type="InterPro" id="IPR003673">
    <property type="entry name" value="CoA-Trfase_fam_III"/>
</dbReference>
<dbReference type="InterPro" id="IPR050483">
    <property type="entry name" value="CoA-transferase_III_domain"/>
</dbReference>